<keyword evidence="2" id="KW-1185">Reference proteome</keyword>
<gene>
    <name evidence="1" type="ORF">GCM10022419_131000</name>
</gene>
<name>A0ABP7A1C9_9ACTN</name>
<evidence type="ECO:0000313" key="2">
    <source>
        <dbReference type="Proteomes" id="UP001500630"/>
    </source>
</evidence>
<dbReference type="InterPro" id="IPR029044">
    <property type="entry name" value="Nucleotide-diphossugar_trans"/>
</dbReference>
<dbReference type="Gene3D" id="3.90.550.10">
    <property type="entry name" value="Spore Coat Polysaccharide Biosynthesis Protein SpsA, Chain A"/>
    <property type="match status" value="1"/>
</dbReference>
<organism evidence="1 2">
    <name type="scientific">Nonomuraea rosea</name>
    <dbReference type="NCBI Taxonomy" id="638574"/>
    <lineage>
        <taxon>Bacteria</taxon>
        <taxon>Bacillati</taxon>
        <taxon>Actinomycetota</taxon>
        <taxon>Actinomycetes</taxon>
        <taxon>Streptosporangiales</taxon>
        <taxon>Streptosporangiaceae</taxon>
        <taxon>Nonomuraea</taxon>
    </lineage>
</organism>
<dbReference type="EMBL" id="BAABDQ010000069">
    <property type="protein sequence ID" value="GAA3623132.1"/>
    <property type="molecule type" value="Genomic_DNA"/>
</dbReference>
<accession>A0ABP7A1C9</accession>
<sequence length="225" mass="25021">MRYASAGYSQPKPLISTAGRPMISVVLDCYPTEANFIFVIREEHIDLGLQDVLLAARPGATVIATRQRTAGPVQTALLARKFIDSSTELLVADCDSYLVWPFEWIWSWMRRRDADGGVTVRYSSDPACSYAAIDAQGWVTETREKDPFTPFSTTGPYWWRRGSDFVRMAEAVGSDQAINGEYYVSPLYNSLIAEGGQVLAYFLSEFWPLGVPADHNAFEAALNAV</sequence>
<reference evidence="2" key="1">
    <citation type="journal article" date="2019" name="Int. J. Syst. Evol. Microbiol.">
        <title>The Global Catalogue of Microorganisms (GCM) 10K type strain sequencing project: providing services to taxonomists for standard genome sequencing and annotation.</title>
        <authorList>
            <consortium name="The Broad Institute Genomics Platform"/>
            <consortium name="The Broad Institute Genome Sequencing Center for Infectious Disease"/>
            <person name="Wu L."/>
            <person name="Ma J."/>
        </authorList>
    </citation>
    <scope>NUCLEOTIDE SEQUENCE [LARGE SCALE GENOMIC DNA]</scope>
    <source>
        <strain evidence="2">JCM 17326</strain>
    </source>
</reference>
<dbReference type="Proteomes" id="UP001500630">
    <property type="component" value="Unassembled WGS sequence"/>
</dbReference>
<comment type="caution">
    <text evidence="1">The sequence shown here is derived from an EMBL/GenBank/DDBJ whole genome shotgun (WGS) entry which is preliminary data.</text>
</comment>
<proteinExistence type="predicted"/>
<protein>
    <submittedName>
        <fullName evidence="1">Glycosyltransferase family 2 protein</fullName>
    </submittedName>
</protein>
<evidence type="ECO:0000313" key="1">
    <source>
        <dbReference type="EMBL" id="GAA3623132.1"/>
    </source>
</evidence>
<dbReference type="SUPFAM" id="SSF53448">
    <property type="entry name" value="Nucleotide-diphospho-sugar transferases"/>
    <property type="match status" value="1"/>
</dbReference>